<dbReference type="GO" id="GO:0003746">
    <property type="term" value="F:translation elongation factor activity"/>
    <property type="evidence" value="ECO:0007669"/>
    <property type="project" value="UniProtKB-KW"/>
</dbReference>
<keyword evidence="4" id="KW-0067">ATP-binding</keyword>
<dbReference type="AlphaFoldDB" id="A0A3B1AG05"/>
<proteinExistence type="predicted"/>
<dbReference type="InterPro" id="IPR045864">
    <property type="entry name" value="aa-tRNA-synth_II/BPL/LPL"/>
</dbReference>
<reference evidence="6" key="1">
    <citation type="submission" date="2018-06" db="EMBL/GenBank/DDBJ databases">
        <authorList>
            <person name="Zhirakovskaya E."/>
        </authorList>
    </citation>
    <scope>NUCLEOTIDE SEQUENCE</scope>
</reference>
<accession>A0A3B1AG05</accession>
<dbReference type="NCBIfam" id="TIGR00462">
    <property type="entry name" value="genX"/>
    <property type="match status" value="1"/>
</dbReference>
<keyword evidence="6" id="KW-0251">Elongation factor</keyword>
<dbReference type="NCBIfam" id="NF006828">
    <property type="entry name" value="PRK09350.1"/>
    <property type="match status" value="1"/>
</dbReference>
<keyword evidence="3" id="KW-0547">Nucleotide-binding</keyword>
<dbReference type="InterPro" id="IPR004525">
    <property type="entry name" value="EpmA"/>
</dbReference>
<dbReference type="InterPro" id="IPR018149">
    <property type="entry name" value="Lys-tRNA-synth_II_C"/>
</dbReference>
<keyword evidence="6" id="KW-0648">Protein biosynthesis</keyword>
<dbReference type="EMBL" id="UOFS01000039">
    <property type="protein sequence ID" value="VAW98912.1"/>
    <property type="molecule type" value="Genomic_DNA"/>
</dbReference>
<dbReference type="PANTHER" id="PTHR42918:SF6">
    <property type="entry name" value="ELONGATION FACTOR P--(R)-BETA-LYSINE LIGASE"/>
    <property type="match status" value="1"/>
</dbReference>
<dbReference type="Gene3D" id="3.30.930.10">
    <property type="entry name" value="Bira Bifunctional Protein, Domain 2"/>
    <property type="match status" value="1"/>
</dbReference>
<sequence>MANQQVWQTTTTLAVLQVRAKVIGIFQNFFHQNGVLQVDTPTISQFANTDPSIESFIVQENIDSQSRFFLQTSPEFPMKRLLASGMGSIYQICKVFRSCEIGRYHNPEFTLLEWYRVEIDHFDLMDEMIALFSEINLEFPFYNTITKLSYQDLFLNYLAIDPLNSSIEELKNYIKSQSNGSINLIDNMNHNDLCDYLMSHMIQDKMPAKSLIFVFNYPATQASLAQINDDKLTARRFEVFASGIELANGFHELRDAQEQHQRFLEDQKNRAIAKQAVHPLDGYLIQALQHGLPDCAGVALGVERLLMLIVNAKHINEVLSFPFDRA</sequence>
<dbReference type="SUPFAM" id="SSF55681">
    <property type="entry name" value="Class II aaRS and biotin synthetases"/>
    <property type="match status" value="1"/>
</dbReference>
<dbReference type="InterPro" id="IPR004364">
    <property type="entry name" value="Aa-tRNA-synt_II"/>
</dbReference>
<dbReference type="Pfam" id="PF00152">
    <property type="entry name" value="tRNA-synt_2"/>
    <property type="match status" value="1"/>
</dbReference>
<protein>
    <submittedName>
        <fullName evidence="6">Translation elongation factor P Lys34--(R)-beta-lysine ligase</fullName>
    </submittedName>
</protein>
<evidence type="ECO:0000259" key="5">
    <source>
        <dbReference type="PROSITE" id="PS50862"/>
    </source>
</evidence>
<dbReference type="PANTHER" id="PTHR42918">
    <property type="entry name" value="LYSYL-TRNA SYNTHETASE"/>
    <property type="match status" value="1"/>
</dbReference>
<evidence type="ECO:0000256" key="2">
    <source>
        <dbReference type="ARBA" id="ARBA00022598"/>
    </source>
</evidence>
<gene>
    <name evidence="6" type="ORF">MNBD_GAMMA22-1361</name>
</gene>
<dbReference type="PRINTS" id="PR00982">
    <property type="entry name" value="TRNASYNTHLYS"/>
</dbReference>
<dbReference type="InterPro" id="IPR006195">
    <property type="entry name" value="aa-tRNA-synth_II"/>
</dbReference>
<dbReference type="PROSITE" id="PS50862">
    <property type="entry name" value="AA_TRNA_LIGASE_II"/>
    <property type="match status" value="1"/>
</dbReference>
<feature type="domain" description="Aminoacyl-transfer RNA synthetases class-II family profile" evidence="5">
    <location>
        <begin position="16"/>
        <end position="322"/>
    </location>
</feature>
<organism evidence="6">
    <name type="scientific">hydrothermal vent metagenome</name>
    <dbReference type="NCBI Taxonomy" id="652676"/>
    <lineage>
        <taxon>unclassified sequences</taxon>
        <taxon>metagenomes</taxon>
        <taxon>ecological metagenomes</taxon>
    </lineage>
</organism>
<name>A0A3B1AG05_9ZZZZ</name>
<dbReference type="GO" id="GO:0006430">
    <property type="term" value="P:lysyl-tRNA aminoacylation"/>
    <property type="evidence" value="ECO:0007669"/>
    <property type="project" value="InterPro"/>
</dbReference>
<dbReference type="GO" id="GO:0004824">
    <property type="term" value="F:lysine-tRNA ligase activity"/>
    <property type="evidence" value="ECO:0007669"/>
    <property type="project" value="InterPro"/>
</dbReference>
<evidence type="ECO:0000256" key="4">
    <source>
        <dbReference type="ARBA" id="ARBA00022840"/>
    </source>
</evidence>
<evidence type="ECO:0000256" key="3">
    <source>
        <dbReference type="ARBA" id="ARBA00022741"/>
    </source>
</evidence>
<comment type="subunit">
    <text evidence="1">Homodimer.</text>
</comment>
<evidence type="ECO:0000256" key="1">
    <source>
        <dbReference type="ARBA" id="ARBA00011738"/>
    </source>
</evidence>
<keyword evidence="2 6" id="KW-0436">Ligase</keyword>
<dbReference type="GO" id="GO:0005829">
    <property type="term" value="C:cytosol"/>
    <property type="evidence" value="ECO:0007669"/>
    <property type="project" value="TreeGrafter"/>
</dbReference>
<evidence type="ECO:0000313" key="6">
    <source>
        <dbReference type="EMBL" id="VAW98912.1"/>
    </source>
</evidence>
<dbReference type="FunFam" id="3.30.930.10:FF:000017">
    <property type="entry name" value="Elongation factor P--(R)-beta-lysine ligase"/>
    <property type="match status" value="1"/>
</dbReference>
<dbReference type="GO" id="GO:0005524">
    <property type="term" value="F:ATP binding"/>
    <property type="evidence" value="ECO:0007669"/>
    <property type="project" value="UniProtKB-KW"/>
</dbReference>
<dbReference type="GO" id="GO:0000049">
    <property type="term" value="F:tRNA binding"/>
    <property type="evidence" value="ECO:0007669"/>
    <property type="project" value="TreeGrafter"/>
</dbReference>